<keyword evidence="4" id="KW-0418">Kinase</keyword>
<dbReference type="NCBIfam" id="TIGR03168">
    <property type="entry name" value="1-PFK"/>
    <property type="match status" value="1"/>
</dbReference>
<dbReference type="Pfam" id="PF00294">
    <property type="entry name" value="PfkB"/>
    <property type="match status" value="1"/>
</dbReference>
<proteinExistence type="inferred from homology"/>
<evidence type="ECO:0000259" key="7">
    <source>
        <dbReference type="Pfam" id="PF00294"/>
    </source>
</evidence>
<gene>
    <name evidence="8" type="ORF">ACCQ41_04385</name>
</gene>
<dbReference type="RefSeq" id="WP_410031174.1">
    <property type="nucleotide sequence ID" value="NZ_JBGMEI010000005.1"/>
</dbReference>
<comment type="similarity">
    <text evidence="1">Belongs to the carbohydrate kinase pfkB family.</text>
</comment>
<dbReference type="PANTHER" id="PTHR46566">
    <property type="entry name" value="1-PHOSPHOFRUCTOKINASE-RELATED"/>
    <property type="match status" value="1"/>
</dbReference>
<keyword evidence="6" id="KW-0423">Lactose metabolism</keyword>
<dbReference type="Gene3D" id="3.40.1190.20">
    <property type="match status" value="1"/>
</dbReference>
<evidence type="ECO:0000256" key="1">
    <source>
        <dbReference type="ARBA" id="ARBA00005380"/>
    </source>
</evidence>
<comment type="caution">
    <text evidence="8">The sequence shown here is derived from an EMBL/GenBank/DDBJ whole genome shotgun (WGS) entry which is preliminary data.</text>
</comment>
<evidence type="ECO:0000256" key="3">
    <source>
        <dbReference type="ARBA" id="ARBA00022741"/>
    </source>
</evidence>
<keyword evidence="9" id="KW-1185">Reference proteome</keyword>
<accession>A0ABW9M831</accession>
<evidence type="ECO:0000313" key="9">
    <source>
        <dbReference type="Proteomes" id="UP001637996"/>
    </source>
</evidence>
<evidence type="ECO:0000256" key="6">
    <source>
        <dbReference type="PIRNR" id="PIRNR000535"/>
    </source>
</evidence>
<name>A0ABW9M831_9FIRM</name>
<dbReference type="EMBL" id="JBGMEI010000005">
    <property type="protein sequence ID" value="MFO3665478.1"/>
    <property type="molecule type" value="Genomic_DNA"/>
</dbReference>
<evidence type="ECO:0000256" key="2">
    <source>
        <dbReference type="ARBA" id="ARBA00022679"/>
    </source>
</evidence>
<evidence type="ECO:0000256" key="4">
    <source>
        <dbReference type="ARBA" id="ARBA00022777"/>
    </source>
</evidence>
<sequence length="314" mass="34985">MIYTVTLNPSIDLYVGLEEIELGEKNYVQSERTLPGGKAINVSRVLSSLGIPTIATGFVGGFQGQFIKDWLHNEDILIDFVEMDAVNRTNVTIFENHRETSIHFPGPNISSDEVDELLFYLSRVREGDTIIFGGSVPPMQENMDEDIYDRLLSVAKANGADFVADVPSQYLLNMVKQEPLLIKPNGYDIAKIFDANIKTKFDYIPYGKKLLEMGAKNVIISYGANGSMLFSKDKVYESNEINDGREIINTVACRDAMIAGFLANMAKDIDPVKAYKMAVASASATARVLDLPDRDLIIDMLDYVEIEEIEEKLS</sequence>
<dbReference type="Proteomes" id="UP001637996">
    <property type="component" value="Unassembled WGS sequence"/>
</dbReference>
<dbReference type="InterPro" id="IPR029056">
    <property type="entry name" value="Ribokinase-like"/>
</dbReference>
<dbReference type="CDD" id="cd01164">
    <property type="entry name" value="FruK_PfkB_like"/>
    <property type="match status" value="1"/>
</dbReference>
<dbReference type="InterPro" id="IPR017583">
    <property type="entry name" value="Tagatose/fructose_Pkinase"/>
</dbReference>
<comment type="similarity">
    <text evidence="6">Belongs to the carbohydrate kinase PfkB family. LacC subfamily.</text>
</comment>
<dbReference type="PIRSF" id="PIRSF000535">
    <property type="entry name" value="1PFK/6PFK/LacC"/>
    <property type="match status" value="1"/>
</dbReference>
<evidence type="ECO:0000313" key="8">
    <source>
        <dbReference type="EMBL" id="MFO3665478.1"/>
    </source>
</evidence>
<protein>
    <recommendedName>
        <fullName evidence="6">Tagatose-6-phosphate kinase</fullName>
        <ecNumber evidence="6">2.7.1.144</ecNumber>
    </recommendedName>
</protein>
<dbReference type="InterPro" id="IPR011611">
    <property type="entry name" value="PfkB_dom"/>
</dbReference>
<reference evidence="8 9" key="1">
    <citation type="journal article" date="2025" name="Anaerobe">
        <title>Description of Anaerococcus kampingiae sp. nov., Anaerococcus groningensis sp. nov., Anaerococcus martiniensis sp. nov., and Anaerococcus cruorum sp. nov., isolated from human clinical specimens.</title>
        <authorList>
            <person name="Boiten K.E."/>
            <person name="Meijer J."/>
            <person name="van Wezel E.M."/>
            <person name="Veloo A.C.M."/>
        </authorList>
    </citation>
    <scope>NUCLEOTIDE SEQUENCE [LARGE SCALE GENOMIC DNA]</scope>
    <source>
        <strain evidence="8 9">ENR0831</strain>
    </source>
</reference>
<dbReference type="PANTHER" id="PTHR46566:SF1">
    <property type="entry name" value="1-PHOSPHOFRUCTOKINASE"/>
    <property type="match status" value="1"/>
</dbReference>
<keyword evidence="3 6" id="KW-0547">Nucleotide-binding</keyword>
<keyword evidence="2 6" id="KW-0808">Transferase</keyword>
<evidence type="ECO:0000256" key="5">
    <source>
        <dbReference type="ARBA" id="ARBA00022840"/>
    </source>
</evidence>
<feature type="domain" description="Carbohydrate kinase PfkB" evidence="7">
    <location>
        <begin position="11"/>
        <end position="286"/>
    </location>
</feature>
<dbReference type="PROSITE" id="PS00583">
    <property type="entry name" value="PFKB_KINASES_1"/>
    <property type="match status" value="1"/>
</dbReference>
<dbReference type="EC" id="2.7.1.144" evidence="6"/>
<comment type="catalytic activity">
    <reaction evidence="6">
        <text>D-tagatofuranose 6-phosphate + ATP = D-tagatofuranose 1,6-bisphosphate + ADP + H(+)</text>
        <dbReference type="Rhea" id="RHEA:12420"/>
        <dbReference type="ChEBI" id="CHEBI:15378"/>
        <dbReference type="ChEBI" id="CHEBI:30616"/>
        <dbReference type="ChEBI" id="CHEBI:58694"/>
        <dbReference type="ChEBI" id="CHEBI:58695"/>
        <dbReference type="ChEBI" id="CHEBI:456216"/>
        <dbReference type="EC" id="2.7.1.144"/>
    </reaction>
</comment>
<comment type="pathway">
    <text evidence="6">Carbohydrate metabolism; D-tagatose 6-phosphate degradation; D-glyceraldehyde 3-phosphate and glycerone phosphate from D-tagatose 6-phosphate: step 1/2.</text>
</comment>
<keyword evidence="5 6" id="KW-0067">ATP-binding</keyword>
<dbReference type="InterPro" id="IPR002173">
    <property type="entry name" value="Carboh/pur_kinase_PfkB_CS"/>
</dbReference>
<organism evidence="8 9">
    <name type="scientific">Anaerococcus martiniensis</name>
    <dbReference type="NCBI Taxonomy" id="3115615"/>
    <lineage>
        <taxon>Bacteria</taxon>
        <taxon>Bacillati</taxon>
        <taxon>Bacillota</taxon>
        <taxon>Tissierellia</taxon>
        <taxon>Tissierellales</taxon>
        <taxon>Peptoniphilaceae</taxon>
        <taxon>Anaerococcus</taxon>
    </lineage>
</organism>
<dbReference type="SUPFAM" id="SSF53613">
    <property type="entry name" value="Ribokinase-like"/>
    <property type="match status" value="1"/>
</dbReference>